<protein>
    <submittedName>
        <fullName evidence="4">CIA30 family protein</fullName>
    </submittedName>
</protein>
<evidence type="ECO:0000256" key="1">
    <source>
        <dbReference type="ARBA" id="ARBA00007884"/>
    </source>
</evidence>
<gene>
    <name evidence="4" type="ORF">G3M56_005945</name>
</gene>
<dbReference type="Pfam" id="PF08547">
    <property type="entry name" value="CIA30"/>
    <property type="match status" value="1"/>
</dbReference>
<evidence type="ECO:0000259" key="3">
    <source>
        <dbReference type="Pfam" id="PF08547"/>
    </source>
</evidence>
<evidence type="ECO:0000256" key="2">
    <source>
        <dbReference type="SAM" id="SignalP"/>
    </source>
</evidence>
<dbReference type="EMBL" id="CP066776">
    <property type="protein sequence ID" value="QQL46122.1"/>
    <property type="molecule type" value="Genomic_DNA"/>
</dbReference>
<comment type="similarity">
    <text evidence="1">Belongs to the CIA30 family.</text>
</comment>
<dbReference type="RefSeq" id="WP_235203615.1">
    <property type="nucleotide sequence ID" value="NZ_CP066776.1"/>
</dbReference>
<dbReference type="KEGG" id="soa:G3M56_005945"/>
<dbReference type="InterPro" id="IPR008979">
    <property type="entry name" value="Galactose-bd-like_sf"/>
</dbReference>
<dbReference type="InterPro" id="IPR039131">
    <property type="entry name" value="NDUFAF1"/>
</dbReference>
<dbReference type="PANTHER" id="PTHR13194:SF19">
    <property type="entry name" value="NAD(P)-BINDING ROSSMANN-FOLD SUPERFAMILY PROTEIN"/>
    <property type="match status" value="1"/>
</dbReference>
<dbReference type="InterPro" id="IPR013857">
    <property type="entry name" value="NADH-UbQ_OxRdtase-assoc_prot30"/>
</dbReference>
<dbReference type="Proteomes" id="UP000475117">
    <property type="component" value="Chromosome"/>
</dbReference>
<name>A0A7T7JD98_9BACT</name>
<reference evidence="4 5" key="1">
    <citation type="submission" date="2020-12" db="EMBL/GenBank/DDBJ databases">
        <title>Sulforoseuscoccus oceanibium gen. nov., sp. nov., a representative of the phylum Verrucomicrobia with special cytoplasmic membrane, and proposal of Sulforoseuscoccusaceae fam. nov.</title>
        <authorList>
            <person name="Xi F."/>
        </authorList>
    </citation>
    <scope>NUCLEOTIDE SEQUENCE [LARGE SCALE GENOMIC DNA]</scope>
    <source>
        <strain evidence="4 5">T37</strain>
    </source>
</reference>
<dbReference type="PANTHER" id="PTHR13194">
    <property type="entry name" value="COMPLEX I INTERMEDIATE-ASSOCIATED PROTEIN 30"/>
    <property type="match status" value="1"/>
</dbReference>
<feature type="domain" description="NADH:ubiquinone oxidoreductase intermediate-associated protein 30" evidence="3">
    <location>
        <begin position="29"/>
        <end position="181"/>
    </location>
</feature>
<accession>A0A7T7JD98</accession>
<evidence type="ECO:0000313" key="4">
    <source>
        <dbReference type="EMBL" id="QQL46122.1"/>
    </source>
</evidence>
<evidence type="ECO:0000313" key="5">
    <source>
        <dbReference type="Proteomes" id="UP000475117"/>
    </source>
</evidence>
<dbReference type="AlphaFoldDB" id="A0A7T7JD98"/>
<feature type="signal peptide" evidence="2">
    <location>
        <begin position="1"/>
        <end position="22"/>
    </location>
</feature>
<sequence length="187" mass="20430">MMSGVSKAVGWALVLSVGAVAAAEELHLDFVSDQDGPRWSAVNDGVMGGLSQGGARMKAGVMHFSGTLSLENNGGFASVRTQNYRADLSGTKGIRLRVFGDGRTYQLRVSTDARFRQSRIAYKAEFTPQKGEWTEVDVPFVNMVPSWRGRLLEGPELDLSKITQIGILLGDKKEGPFSLKVDWMKSF</sequence>
<organism evidence="4 5">
    <name type="scientific">Sulfuriroseicoccus oceanibius</name>
    <dbReference type="NCBI Taxonomy" id="2707525"/>
    <lineage>
        <taxon>Bacteria</taxon>
        <taxon>Pseudomonadati</taxon>
        <taxon>Verrucomicrobiota</taxon>
        <taxon>Verrucomicrobiia</taxon>
        <taxon>Verrucomicrobiales</taxon>
        <taxon>Verrucomicrobiaceae</taxon>
        <taxon>Sulfuriroseicoccus</taxon>
    </lineage>
</organism>
<proteinExistence type="inferred from homology"/>
<keyword evidence="2" id="KW-0732">Signal</keyword>
<keyword evidence="5" id="KW-1185">Reference proteome</keyword>
<feature type="chain" id="PRO_5031305222" evidence="2">
    <location>
        <begin position="23"/>
        <end position="187"/>
    </location>
</feature>
<dbReference type="SUPFAM" id="SSF49785">
    <property type="entry name" value="Galactose-binding domain-like"/>
    <property type="match status" value="1"/>
</dbReference>